<dbReference type="EMBL" id="LJRF01000007">
    <property type="protein sequence ID" value="KPY51696.1"/>
    <property type="molecule type" value="Genomic_DNA"/>
</dbReference>
<evidence type="ECO:0000313" key="1">
    <source>
        <dbReference type="EMBL" id="KPY51696.1"/>
    </source>
</evidence>
<dbReference type="Pfam" id="PF23840">
    <property type="entry name" value="Phage_tail_terminator"/>
    <property type="match status" value="1"/>
</dbReference>
<reference evidence="1 2" key="1">
    <citation type="submission" date="2015-09" db="EMBL/GenBank/DDBJ databases">
        <title>Genome announcement of multiple Pseudomonas syringae strains.</title>
        <authorList>
            <person name="Thakur S."/>
            <person name="Wang P.W."/>
            <person name="Gong Y."/>
            <person name="Weir B.S."/>
            <person name="Guttman D.S."/>
        </authorList>
    </citation>
    <scope>NUCLEOTIDE SEQUENCE [LARGE SCALE GENOMIC DNA]</scope>
    <source>
        <strain evidence="1 2">ICMP3882</strain>
    </source>
</reference>
<proteinExistence type="predicted"/>
<dbReference type="AlphaFoldDB" id="A0A0N8SRD6"/>
<gene>
    <name evidence="1" type="ORF">ALO47_01941</name>
</gene>
<dbReference type="PATRIC" id="fig|55398.3.peg.2426"/>
<accession>A0A0N8SRD6</accession>
<comment type="caution">
    <text evidence="1">The sequence shown here is derived from an EMBL/GenBank/DDBJ whole genome shotgun (WGS) entry which is preliminary data.</text>
</comment>
<evidence type="ECO:0000313" key="2">
    <source>
        <dbReference type="Proteomes" id="UP000050554"/>
    </source>
</evidence>
<dbReference type="InterPro" id="IPR056912">
    <property type="entry name" value="Phage_JBD30_tail_term-like"/>
</dbReference>
<dbReference type="RefSeq" id="WP_004885396.1">
    <property type="nucleotide sequence ID" value="NZ_LJRF01000007.1"/>
</dbReference>
<organism evidence="1 2">
    <name type="scientific">Pseudomonas syringae pv. ribicola</name>
    <dbReference type="NCBI Taxonomy" id="55398"/>
    <lineage>
        <taxon>Bacteria</taxon>
        <taxon>Pseudomonadati</taxon>
        <taxon>Pseudomonadota</taxon>
        <taxon>Gammaproteobacteria</taxon>
        <taxon>Pseudomonadales</taxon>
        <taxon>Pseudomonadaceae</taxon>
        <taxon>Pseudomonas</taxon>
    </lineage>
</organism>
<evidence type="ECO:0008006" key="3">
    <source>
        <dbReference type="Google" id="ProtNLM"/>
    </source>
</evidence>
<name>A0A0N8SRD6_PSESI</name>
<sequence length="196" mass="21338">MKITPIVAHLQATCPTFAGRISAGIDWAAVALGDQLAHPSAYVIATGDLATANDLQNVVRQIITDRLDVVVVLDGGDKRGQEASEQLHAIRAELWRALVGWSPEREYDPMQYQGGALVQISGDRVTYRFGFAAQFQLGRNLESQPAETWHEAYLDGLPGFTGATFEMDSIDPADPNLKYPGPDGRIEVKFSGDVKP</sequence>
<protein>
    <recommendedName>
        <fullName evidence="3">IS, phage, Tn3B Transposon-related function</fullName>
    </recommendedName>
</protein>
<dbReference type="Proteomes" id="UP000050554">
    <property type="component" value="Unassembled WGS sequence"/>
</dbReference>